<dbReference type="GO" id="GO:0005886">
    <property type="term" value="C:plasma membrane"/>
    <property type="evidence" value="ECO:0007669"/>
    <property type="project" value="UniProtKB-SubCell"/>
</dbReference>
<feature type="transmembrane region" description="Helical" evidence="8">
    <location>
        <begin position="269"/>
        <end position="291"/>
    </location>
</feature>
<dbReference type="PANTHER" id="PTHR36838">
    <property type="entry name" value="AUXIN EFFLUX CARRIER FAMILY PROTEIN"/>
    <property type="match status" value="1"/>
</dbReference>
<reference evidence="9 10" key="1">
    <citation type="submission" date="2018-11" db="EMBL/GenBank/DDBJ databases">
        <title>Genomic Encyclopedia of Type Strains, Phase IV (KMG-IV): sequencing the most valuable type-strain genomes for metagenomic binning, comparative biology and taxonomic classification.</title>
        <authorList>
            <person name="Goeker M."/>
        </authorList>
    </citation>
    <scope>NUCLEOTIDE SEQUENCE [LARGE SCALE GENOMIC DNA]</scope>
    <source>
        <strain evidence="9 10">DSM 100275</strain>
    </source>
</reference>
<gene>
    <name evidence="9" type="ORF">EDC57_2077</name>
</gene>
<dbReference type="OrthoDB" id="3238001at2"/>
<dbReference type="Gene3D" id="1.20.1530.20">
    <property type="match status" value="1"/>
</dbReference>
<comment type="subcellular location">
    <subcellularLocation>
        <location evidence="1">Cell membrane</location>
        <topology evidence="1">Multi-pass membrane protein</topology>
    </subcellularLocation>
</comment>
<feature type="transmembrane region" description="Helical" evidence="8">
    <location>
        <begin position="209"/>
        <end position="228"/>
    </location>
</feature>
<comment type="similarity">
    <text evidence="2">Belongs to the auxin efflux carrier (TC 2.A.69) family.</text>
</comment>
<evidence type="ECO:0000256" key="3">
    <source>
        <dbReference type="ARBA" id="ARBA00022448"/>
    </source>
</evidence>
<sequence length="292" mass="31014">MLALRILEIVFPLFAIVGAGYLYGRLKRPDMTFANQLNMDVFVPALLFGVLAGKDFDPGAYGPLALGGFAVVLGSGLLALPVARLLGYAPRTFVPPMMFSNSGNMGLPLAVFAFGEQALPAAVVLFIIENGLHFTLGTWIMDHRAHWLAVLRMPIVVATLAGIAFSLTGLTLPPVLAVPIDMLGQVCIPLLLFALGVRLIDVDLTHWRTGLVGAVVCPATGLAVALAVRPLLHLPPLQEAQLLLFGALPPAVLNYIVAERYRQEPAKVASIVMLGNLGAFVTIPAVLAFVLP</sequence>
<feature type="transmembrane region" description="Helical" evidence="8">
    <location>
        <begin position="64"/>
        <end position="86"/>
    </location>
</feature>
<evidence type="ECO:0000256" key="8">
    <source>
        <dbReference type="SAM" id="Phobius"/>
    </source>
</evidence>
<dbReference type="RefSeq" id="WP_123401761.1">
    <property type="nucleotide sequence ID" value="NZ_RJVI01000002.1"/>
</dbReference>
<evidence type="ECO:0000313" key="9">
    <source>
        <dbReference type="EMBL" id="ROR32863.1"/>
    </source>
</evidence>
<accession>A0A3N1Y200</accession>
<feature type="transmembrane region" description="Helical" evidence="8">
    <location>
        <begin position="149"/>
        <end position="170"/>
    </location>
</feature>
<dbReference type="InterPro" id="IPR038770">
    <property type="entry name" value="Na+/solute_symporter_sf"/>
</dbReference>
<dbReference type="InterPro" id="IPR004776">
    <property type="entry name" value="Mem_transp_PIN-like"/>
</dbReference>
<evidence type="ECO:0000256" key="5">
    <source>
        <dbReference type="ARBA" id="ARBA00022692"/>
    </source>
</evidence>
<dbReference type="Pfam" id="PF03547">
    <property type="entry name" value="Mem_trans"/>
    <property type="match status" value="1"/>
</dbReference>
<keyword evidence="10" id="KW-1185">Reference proteome</keyword>
<evidence type="ECO:0000256" key="4">
    <source>
        <dbReference type="ARBA" id="ARBA00022475"/>
    </source>
</evidence>
<dbReference type="Proteomes" id="UP000276634">
    <property type="component" value="Unassembled WGS sequence"/>
</dbReference>
<organism evidence="9 10">
    <name type="scientific">Inmirania thermothiophila</name>
    <dbReference type="NCBI Taxonomy" id="1750597"/>
    <lineage>
        <taxon>Bacteria</taxon>
        <taxon>Pseudomonadati</taxon>
        <taxon>Pseudomonadota</taxon>
        <taxon>Gammaproteobacteria</taxon>
        <taxon>Chromatiales</taxon>
        <taxon>Ectothiorhodospiraceae</taxon>
        <taxon>Inmirania</taxon>
    </lineage>
</organism>
<evidence type="ECO:0000256" key="7">
    <source>
        <dbReference type="ARBA" id="ARBA00023136"/>
    </source>
</evidence>
<evidence type="ECO:0000256" key="2">
    <source>
        <dbReference type="ARBA" id="ARBA00010145"/>
    </source>
</evidence>
<evidence type="ECO:0000256" key="6">
    <source>
        <dbReference type="ARBA" id="ARBA00022989"/>
    </source>
</evidence>
<keyword evidence="5 8" id="KW-0812">Transmembrane</keyword>
<comment type="caution">
    <text evidence="9">The sequence shown here is derived from an EMBL/GenBank/DDBJ whole genome shotgun (WGS) entry which is preliminary data.</text>
</comment>
<evidence type="ECO:0008006" key="11">
    <source>
        <dbReference type="Google" id="ProtNLM"/>
    </source>
</evidence>
<proteinExistence type="inferred from homology"/>
<keyword evidence="4" id="KW-1003">Cell membrane</keyword>
<feature type="transmembrane region" description="Helical" evidence="8">
    <location>
        <begin position="106"/>
        <end position="128"/>
    </location>
</feature>
<dbReference type="PANTHER" id="PTHR36838:SF1">
    <property type="entry name" value="SLR1864 PROTEIN"/>
    <property type="match status" value="1"/>
</dbReference>
<dbReference type="AlphaFoldDB" id="A0A3N1Y200"/>
<feature type="transmembrane region" description="Helical" evidence="8">
    <location>
        <begin position="176"/>
        <end position="197"/>
    </location>
</feature>
<evidence type="ECO:0000313" key="10">
    <source>
        <dbReference type="Proteomes" id="UP000276634"/>
    </source>
</evidence>
<keyword evidence="7 8" id="KW-0472">Membrane</keyword>
<evidence type="ECO:0000256" key="1">
    <source>
        <dbReference type="ARBA" id="ARBA00004651"/>
    </source>
</evidence>
<feature type="transmembrane region" description="Helical" evidence="8">
    <location>
        <begin position="6"/>
        <end position="24"/>
    </location>
</feature>
<keyword evidence="6 8" id="KW-1133">Transmembrane helix</keyword>
<protein>
    <recommendedName>
        <fullName evidence="11">Permease</fullName>
    </recommendedName>
</protein>
<dbReference type="GO" id="GO:0055085">
    <property type="term" value="P:transmembrane transport"/>
    <property type="evidence" value="ECO:0007669"/>
    <property type="project" value="InterPro"/>
</dbReference>
<keyword evidence="3" id="KW-0813">Transport</keyword>
<dbReference type="EMBL" id="RJVI01000002">
    <property type="protein sequence ID" value="ROR32863.1"/>
    <property type="molecule type" value="Genomic_DNA"/>
</dbReference>
<name>A0A3N1Y200_9GAMM</name>
<feature type="transmembrane region" description="Helical" evidence="8">
    <location>
        <begin position="240"/>
        <end position="257"/>
    </location>
</feature>